<proteinExistence type="inferred from homology"/>
<dbReference type="Gene3D" id="3.90.25.10">
    <property type="entry name" value="UDP-galactose 4-epimerase, domain 1"/>
    <property type="match status" value="1"/>
</dbReference>
<dbReference type="PANTHER" id="PTHR10491:SF4">
    <property type="entry name" value="METHIONINE ADENOSYLTRANSFERASE 2 SUBUNIT BETA"/>
    <property type="match status" value="1"/>
</dbReference>
<evidence type="ECO:0000259" key="3">
    <source>
        <dbReference type="Pfam" id="PF04321"/>
    </source>
</evidence>
<dbReference type="NCBIfam" id="TIGR01214">
    <property type="entry name" value="rmlD"/>
    <property type="match status" value="1"/>
</dbReference>
<dbReference type="SUPFAM" id="SSF51735">
    <property type="entry name" value="NAD(P)-binding Rossmann-fold domains"/>
    <property type="match status" value="1"/>
</dbReference>
<sequence length="281" mass="29520">MRVLVLGAGGQVGRALVAALPRVTALRHSDLDIADAAAATIDWAAYDTVVNAAAFTDVDGAETAEGRPAAWRVNADGPAALAAICRRNGSTLVHLSTEYVFDGRSDQPYAEDAPVAPLSVYGASKAAGDIAARSVERHYLVRPTWVVGEGRNFVRTMLRLAEKGVEPTVVADQVGRPTFATDLAAAIVHLVASGAPYGTYHVTGCGEPASWADVARATFDLAGHGDLQVTGTTTAEYFADKPHAARRPLNSVLDLSRAAAAGVELPDWRERLADYVRTSAS</sequence>
<comment type="pathway">
    <text evidence="2">Carbohydrate biosynthesis; dTDP-L-rhamnose biosynthesis.</text>
</comment>
<dbReference type="InterPro" id="IPR005913">
    <property type="entry name" value="dTDP_dehydrorham_reduct"/>
</dbReference>
<gene>
    <name evidence="4" type="ORF">GCM10009559_29310</name>
</gene>
<evidence type="ECO:0000256" key="1">
    <source>
        <dbReference type="ARBA" id="ARBA00010944"/>
    </source>
</evidence>
<dbReference type="EC" id="1.1.1.133" evidence="2"/>
<dbReference type="InterPro" id="IPR036291">
    <property type="entry name" value="NAD(P)-bd_dom_sf"/>
</dbReference>
<dbReference type="PANTHER" id="PTHR10491">
    <property type="entry name" value="DTDP-4-DEHYDRORHAMNOSE REDUCTASE"/>
    <property type="match status" value="1"/>
</dbReference>
<evidence type="ECO:0000313" key="4">
    <source>
        <dbReference type="EMBL" id="GAA0936716.1"/>
    </source>
</evidence>
<comment type="caution">
    <text evidence="4">The sequence shown here is derived from an EMBL/GenBank/DDBJ whole genome shotgun (WGS) entry which is preliminary data.</text>
</comment>
<dbReference type="InterPro" id="IPR029903">
    <property type="entry name" value="RmlD-like-bd"/>
</dbReference>
<protein>
    <recommendedName>
        <fullName evidence="2">dTDP-4-dehydrorhamnose reductase</fullName>
        <ecNumber evidence="2">1.1.1.133</ecNumber>
    </recommendedName>
</protein>
<organism evidence="4 5">
    <name type="scientific">Pseudonocardia zijingensis</name>
    <dbReference type="NCBI Taxonomy" id="153376"/>
    <lineage>
        <taxon>Bacteria</taxon>
        <taxon>Bacillati</taxon>
        <taxon>Actinomycetota</taxon>
        <taxon>Actinomycetes</taxon>
        <taxon>Pseudonocardiales</taxon>
        <taxon>Pseudonocardiaceae</taxon>
        <taxon>Pseudonocardia</taxon>
    </lineage>
</organism>
<dbReference type="Pfam" id="PF04321">
    <property type="entry name" value="RmlD_sub_bind"/>
    <property type="match status" value="1"/>
</dbReference>
<keyword evidence="5" id="KW-1185">Reference proteome</keyword>
<comment type="function">
    <text evidence="2">Catalyzes the reduction of dTDP-6-deoxy-L-lyxo-4-hexulose to yield dTDP-L-rhamnose.</text>
</comment>
<accession>A0ABP4AH91</accession>
<feature type="domain" description="RmlD-like substrate binding" evidence="3">
    <location>
        <begin position="1"/>
        <end position="278"/>
    </location>
</feature>
<dbReference type="CDD" id="cd05254">
    <property type="entry name" value="dTDP_HR_like_SDR_e"/>
    <property type="match status" value="1"/>
</dbReference>
<evidence type="ECO:0000313" key="5">
    <source>
        <dbReference type="Proteomes" id="UP001499967"/>
    </source>
</evidence>
<dbReference type="RefSeq" id="WP_343941914.1">
    <property type="nucleotide sequence ID" value="NZ_BAAAHP010000078.1"/>
</dbReference>
<reference evidence="5" key="1">
    <citation type="journal article" date="2019" name="Int. J. Syst. Evol. Microbiol.">
        <title>The Global Catalogue of Microorganisms (GCM) 10K type strain sequencing project: providing services to taxonomists for standard genome sequencing and annotation.</title>
        <authorList>
            <consortium name="The Broad Institute Genomics Platform"/>
            <consortium name="The Broad Institute Genome Sequencing Center for Infectious Disease"/>
            <person name="Wu L."/>
            <person name="Ma J."/>
        </authorList>
    </citation>
    <scope>NUCLEOTIDE SEQUENCE [LARGE SCALE GENOMIC DNA]</scope>
    <source>
        <strain evidence="5">JCM 11117</strain>
    </source>
</reference>
<name>A0ABP4AH91_9PSEU</name>
<keyword evidence="2" id="KW-0521">NADP</keyword>
<dbReference type="Gene3D" id="3.40.50.720">
    <property type="entry name" value="NAD(P)-binding Rossmann-like Domain"/>
    <property type="match status" value="1"/>
</dbReference>
<dbReference type="Proteomes" id="UP001499967">
    <property type="component" value="Unassembled WGS sequence"/>
</dbReference>
<comment type="similarity">
    <text evidence="1 2">Belongs to the dTDP-4-dehydrorhamnose reductase family.</text>
</comment>
<dbReference type="EMBL" id="BAAAHP010000078">
    <property type="protein sequence ID" value="GAA0936716.1"/>
    <property type="molecule type" value="Genomic_DNA"/>
</dbReference>
<evidence type="ECO:0000256" key="2">
    <source>
        <dbReference type="RuleBase" id="RU364082"/>
    </source>
</evidence>
<keyword evidence="2" id="KW-0560">Oxidoreductase</keyword>